<feature type="transmembrane region" description="Helical" evidence="3">
    <location>
        <begin position="35"/>
        <end position="53"/>
    </location>
</feature>
<evidence type="ECO:0000256" key="1">
    <source>
        <dbReference type="ARBA" id="ARBA00004127"/>
    </source>
</evidence>
<dbReference type="GO" id="GO:0012505">
    <property type="term" value="C:endomembrane system"/>
    <property type="evidence" value="ECO:0007669"/>
    <property type="project" value="UniProtKB-SubCell"/>
</dbReference>
<name>A0A0F3P769_ORITS</name>
<protein>
    <submittedName>
        <fullName evidence="4">Membrane transport family protein</fullName>
    </submittedName>
</protein>
<feature type="transmembrane region" description="Helical" evidence="3">
    <location>
        <begin position="284"/>
        <end position="305"/>
    </location>
</feature>
<gene>
    <name evidence="4" type="ORF">OTSTA716_0926</name>
</gene>
<evidence type="ECO:0000256" key="2">
    <source>
        <dbReference type="ARBA" id="ARBA00022448"/>
    </source>
</evidence>
<dbReference type="AlphaFoldDB" id="A0A0F3P769"/>
<comment type="subcellular location">
    <subcellularLocation>
        <location evidence="1">Endomembrane system</location>
        <topology evidence="1">Multi-pass membrane protein</topology>
    </subcellularLocation>
</comment>
<proteinExistence type="predicted"/>
<dbReference type="EMBL" id="LAOA01000029">
    <property type="protein sequence ID" value="KJV76133.1"/>
    <property type="molecule type" value="Genomic_DNA"/>
</dbReference>
<feature type="transmembrane region" description="Helical" evidence="3">
    <location>
        <begin position="163"/>
        <end position="180"/>
    </location>
</feature>
<feature type="transmembrane region" description="Helical" evidence="3">
    <location>
        <begin position="59"/>
        <end position="78"/>
    </location>
</feature>
<dbReference type="RefSeq" id="WP_012462009.1">
    <property type="nucleotide sequence ID" value="NZ_LAOA01000029.1"/>
</dbReference>
<dbReference type="InterPro" id="IPR038770">
    <property type="entry name" value="Na+/solute_symporter_sf"/>
</dbReference>
<dbReference type="Gene3D" id="1.20.1530.20">
    <property type="match status" value="1"/>
</dbReference>
<keyword evidence="3" id="KW-1133">Transmembrane helix</keyword>
<accession>A0A0F3P769</accession>
<keyword evidence="2" id="KW-0813">Transport</keyword>
<keyword evidence="3" id="KW-0812">Transmembrane</keyword>
<sequence length="307" mass="34233">MAIFNFVFFKIIAILLNVIIGFLAGKWSKVDRDSIAGLLFYFIAPIVFFSIPAHTKLDLHEISIAIVTFVIASALCYLSRLVFKRYWQDATQNILAMAAGTANTGYFMLPIAAKLFDEYTLSLYMMATIGVSIYESSIGFYICVKSLKNTRESIIQVLKFPNLNAFILGCIFSLAGLTLPKFLDSFIADMIKVYSVLGMIIIGLSVSNLVKFTVDSRFTLAAFISKFIFYPLAINIFIILDKITFAIYTTSHYNALKLLSLAPMAANIIVISSIIKFHPERSAATVLLSCIFALFYIPLMIALTLQL</sequence>
<comment type="caution">
    <text evidence="4">The sequence shown here is derived from an EMBL/GenBank/DDBJ whole genome shotgun (WGS) entry which is preliminary data.</text>
</comment>
<evidence type="ECO:0000313" key="5">
    <source>
        <dbReference type="Proteomes" id="UP000033671"/>
    </source>
</evidence>
<reference evidence="4 5" key="1">
    <citation type="submission" date="2015-01" db="EMBL/GenBank/DDBJ databases">
        <title>Genome Sequencing of Rickettsiales.</title>
        <authorList>
            <person name="Daugherty S.C."/>
            <person name="Su Q."/>
            <person name="Abolude K."/>
            <person name="Beier-Sexton M."/>
            <person name="Carlyon J.A."/>
            <person name="Carter R."/>
            <person name="Day N.P."/>
            <person name="Dumler S.J."/>
            <person name="Dyachenko V."/>
            <person name="Godinez A."/>
            <person name="Kurtti T.J."/>
            <person name="Lichay M."/>
            <person name="Mullins K.E."/>
            <person name="Ott S."/>
            <person name="Pappas-Brown V."/>
            <person name="Paris D.H."/>
            <person name="Patel P."/>
            <person name="Richards A.L."/>
            <person name="Sadzewicz L."/>
            <person name="Sears K."/>
            <person name="Seidman D."/>
            <person name="Sengamalay N."/>
            <person name="Stenos J."/>
            <person name="Tallon L.J."/>
            <person name="Vincent G."/>
            <person name="Fraser C.M."/>
            <person name="Munderloh U."/>
            <person name="Dunning-Hotopp J.C."/>
        </authorList>
    </citation>
    <scope>NUCLEOTIDE SEQUENCE [LARGE SCALE GENOMIC DNA]</scope>
    <source>
        <strain evidence="4 5">TA716</strain>
    </source>
</reference>
<organism evidence="4 5">
    <name type="scientific">Orientia tsutsugamushi str. TA716</name>
    <dbReference type="NCBI Taxonomy" id="1359175"/>
    <lineage>
        <taxon>Bacteria</taxon>
        <taxon>Pseudomonadati</taxon>
        <taxon>Pseudomonadota</taxon>
        <taxon>Alphaproteobacteria</taxon>
        <taxon>Rickettsiales</taxon>
        <taxon>Rickettsiaceae</taxon>
        <taxon>Rickettsieae</taxon>
        <taxon>Orientia</taxon>
    </lineage>
</organism>
<dbReference type="PANTHER" id="PTHR36838:SF3">
    <property type="entry name" value="TRANSPORTER AUXIN EFFLUX CARRIER EC FAMILY"/>
    <property type="match status" value="1"/>
</dbReference>
<feature type="transmembrane region" description="Helical" evidence="3">
    <location>
        <begin position="186"/>
        <end position="206"/>
    </location>
</feature>
<feature type="transmembrane region" description="Helical" evidence="3">
    <location>
        <begin position="258"/>
        <end position="277"/>
    </location>
</feature>
<keyword evidence="3" id="KW-0472">Membrane</keyword>
<feature type="transmembrane region" description="Helical" evidence="3">
    <location>
        <begin position="121"/>
        <end position="142"/>
    </location>
</feature>
<feature type="transmembrane region" description="Helical" evidence="3">
    <location>
        <begin position="218"/>
        <end position="238"/>
    </location>
</feature>
<evidence type="ECO:0000256" key="3">
    <source>
        <dbReference type="SAM" id="Phobius"/>
    </source>
</evidence>
<dbReference type="Proteomes" id="UP000033671">
    <property type="component" value="Unassembled WGS sequence"/>
</dbReference>
<dbReference type="PATRIC" id="fig|1359175.3.peg.1735"/>
<feature type="transmembrane region" description="Helical" evidence="3">
    <location>
        <begin position="90"/>
        <end position="109"/>
    </location>
</feature>
<feature type="transmembrane region" description="Helical" evidence="3">
    <location>
        <begin position="6"/>
        <end position="23"/>
    </location>
</feature>
<evidence type="ECO:0000313" key="4">
    <source>
        <dbReference type="EMBL" id="KJV76133.1"/>
    </source>
</evidence>
<dbReference type="GeneID" id="89458439"/>
<dbReference type="PANTHER" id="PTHR36838">
    <property type="entry name" value="AUXIN EFFLUX CARRIER FAMILY PROTEIN"/>
    <property type="match status" value="1"/>
</dbReference>